<dbReference type="GO" id="GO:0003677">
    <property type="term" value="F:DNA binding"/>
    <property type="evidence" value="ECO:0007669"/>
    <property type="project" value="InterPro"/>
</dbReference>
<reference evidence="5" key="1">
    <citation type="submission" date="2019-06" db="EMBL/GenBank/DDBJ databases">
        <authorList>
            <person name="Broberg M."/>
        </authorList>
    </citation>
    <scope>NUCLEOTIDE SEQUENCE [LARGE SCALE GENOMIC DNA]</scope>
</reference>
<keyword evidence="5" id="KW-1185">Reference proteome</keyword>
<dbReference type="OrthoDB" id="424974at2759"/>
<evidence type="ECO:0000313" key="4">
    <source>
        <dbReference type="EMBL" id="CAH0055945.1"/>
    </source>
</evidence>
<name>A0A9P0EQE0_9HYPO</name>
<comment type="subcellular location">
    <subcellularLocation>
        <location evidence="1">Nucleus</location>
    </subcellularLocation>
</comment>
<feature type="domain" description="Xylanolytic transcriptional activator regulatory" evidence="3">
    <location>
        <begin position="139"/>
        <end position="198"/>
    </location>
</feature>
<organism evidence="4 5">
    <name type="scientific">Clonostachys solani</name>
    <dbReference type="NCBI Taxonomy" id="160281"/>
    <lineage>
        <taxon>Eukaryota</taxon>
        <taxon>Fungi</taxon>
        <taxon>Dikarya</taxon>
        <taxon>Ascomycota</taxon>
        <taxon>Pezizomycotina</taxon>
        <taxon>Sordariomycetes</taxon>
        <taxon>Hypocreomycetidae</taxon>
        <taxon>Hypocreales</taxon>
        <taxon>Bionectriaceae</taxon>
        <taxon>Clonostachys</taxon>
    </lineage>
</organism>
<dbReference type="PANTHER" id="PTHR31001">
    <property type="entry name" value="UNCHARACTERIZED TRANSCRIPTIONAL REGULATORY PROTEIN"/>
    <property type="match status" value="1"/>
</dbReference>
<keyword evidence="2" id="KW-0539">Nucleus</keyword>
<dbReference type="InterPro" id="IPR050613">
    <property type="entry name" value="Sec_Metabolite_Reg"/>
</dbReference>
<protein>
    <recommendedName>
        <fullName evidence="3">Xylanolytic transcriptional activator regulatory domain-containing protein</fullName>
    </recommendedName>
</protein>
<gene>
    <name evidence="4" type="ORF">CSOL1703_00005879</name>
</gene>
<proteinExistence type="predicted"/>
<dbReference type="InterPro" id="IPR007219">
    <property type="entry name" value="XnlR_reg_dom"/>
</dbReference>
<dbReference type="Pfam" id="PF04082">
    <property type="entry name" value="Fungal_trans"/>
    <property type="match status" value="1"/>
</dbReference>
<dbReference type="GO" id="GO:0005634">
    <property type="term" value="C:nucleus"/>
    <property type="evidence" value="ECO:0007669"/>
    <property type="project" value="UniProtKB-SubCell"/>
</dbReference>
<dbReference type="AlphaFoldDB" id="A0A9P0EQE0"/>
<sequence>MSEELEEPCPRFLDGFPFSPLPAYRYKAELFSKLPPKEETSILVESYFRSFAWNLTPITRPAFDALFERVYSSIGTDDILKRIHMHQLSLLFAVFAMGAHHCLEYPPNDPIVEEYIKLAKCCLSQGGFLVKNTIPGLQALMGLHRDGSKWNLPPDVIEERRLVFWECYTIDTFQAHCFSRPPLMRANHFDTQLPRPSHASTHLAAGHDRDYMAKDFKYMKYEIVKVLARLLDLTLDVSPPPYERVNNEYEKICAFERSIPFHLRCRDALVATISLYPTPEAAVCDSPPPNRRDLKRTFEQFTLAMHVSEAVLFLQRPYFVRAMNENPADPVLSKYGASFLAVVERCNVVTQIVRGLTELHPAVASRHWFFWYHLFNAAVCVGSLVLRCPHSPMAPFAMTILNEAISAYSVVTRLNTSSTLDLNHGRLLQLRRRSAAKLSQGSSGGAAKVIQAPGYDASDGDKVDQQVDEELLCWRTRLIERGESTSNHQHKSTTIVNKPDYGSNISIDIESGSVISTMGGEQNLSDEDQRILNEAKANRDNPDHPAHKDHPDHKHYVGDLVKRFGHSVIFGAGATVGSNIVNGIFH</sequence>
<evidence type="ECO:0000313" key="5">
    <source>
        <dbReference type="Proteomes" id="UP000775872"/>
    </source>
</evidence>
<comment type="caution">
    <text evidence="4">The sequence shown here is derived from an EMBL/GenBank/DDBJ whole genome shotgun (WGS) entry which is preliminary data.</text>
</comment>
<evidence type="ECO:0000259" key="3">
    <source>
        <dbReference type="Pfam" id="PF04082"/>
    </source>
</evidence>
<dbReference type="EMBL" id="CABFOC020000063">
    <property type="protein sequence ID" value="CAH0055945.1"/>
    <property type="molecule type" value="Genomic_DNA"/>
</dbReference>
<dbReference type="PANTHER" id="PTHR31001:SF56">
    <property type="entry name" value="ZN(2)-C6 FUNGAL-TYPE DOMAIN-CONTAINING PROTEIN"/>
    <property type="match status" value="1"/>
</dbReference>
<dbReference type="GO" id="GO:0008270">
    <property type="term" value="F:zinc ion binding"/>
    <property type="evidence" value="ECO:0007669"/>
    <property type="project" value="InterPro"/>
</dbReference>
<dbReference type="CDD" id="cd12148">
    <property type="entry name" value="fungal_TF_MHR"/>
    <property type="match status" value="1"/>
</dbReference>
<evidence type="ECO:0000256" key="2">
    <source>
        <dbReference type="ARBA" id="ARBA00023242"/>
    </source>
</evidence>
<dbReference type="GO" id="GO:0006351">
    <property type="term" value="P:DNA-templated transcription"/>
    <property type="evidence" value="ECO:0007669"/>
    <property type="project" value="InterPro"/>
</dbReference>
<accession>A0A9P0EQE0</accession>
<dbReference type="Proteomes" id="UP000775872">
    <property type="component" value="Unassembled WGS sequence"/>
</dbReference>
<evidence type="ECO:0000256" key="1">
    <source>
        <dbReference type="ARBA" id="ARBA00004123"/>
    </source>
</evidence>
<reference evidence="4 5" key="2">
    <citation type="submission" date="2021-10" db="EMBL/GenBank/DDBJ databases">
        <authorList>
            <person name="Piombo E."/>
        </authorList>
    </citation>
    <scope>NUCLEOTIDE SEQUENCE [LARGE SCALE GENOMIC DNA]</scope>
</reference>